<evidence type="ECO:0000313" key="4">
    <source>
        <dbReference type="EMBL" id="MDM7853762.1"/>
    </source>
</evidence>
<feature type="transmembrane region" description="Helical" evidence="2">
    <location>
        <begin position="59"/>
        <end position="77"/>
    </location>
</feature>
<name>A0ABT7SC45_9CELL</name>
<dbReference type="Proteomes" id="UP001529338">
    <property type="component" value="Unassembled WGS sequence"/>
</dbReference>
<feature type="transmembrane region" description="Helical" evidence="2">
    <location>
        <begin position="31"/>
        <end position="53"/>
    </location>
</feature>
<dbReference type="InterPro" id="IPR052901">
    <property type="entry name" value="Bact_TGase-like"/>
</dbReference>
<feature type="compositionally biased region" description="Low complexity" evidence="1">
    <location>
        <begin position="568"/>
        <end position="583"/>
    </location>
</feature>
<comment type="caution">
    <text evidence="4">The sequence shown here is derived from an EMBL/GenBank/DDBJ whole genome shotgun (WGS) entry which is preliminary data.</text>
</comment>
<sequence length="809" mass="83419">MSTTIAPTPRTAPPVTRRAARRPARRGVRQGAVDALCLLTALGFALAPLLGVYGGATALPALVGGLLLGAGVAAAGAARRWSAATTVALLLVVGVLGGGALAVPATTVAGVVPTAQTARALVTGATSGWKQVVTLTTPLGSSGAVLVPAYLLALVGAAAALSIALRVRHPQVATLAALVPVAGTVAVIVLGTRWPHPAPRLTGVVEAALLLGWAAWRAGTLRARRVVATGLVVLVGLGAAALGGPVAVGSTPRYVVRDEVVPPFDPSAYPSPLSAFRAFVKDDDETLFTVSGLPAGGRIRLATMDRYDGVVWNVSGDGSAASGEFRRVGATTGTTARGTAARVRVTIDKLTGVWLPTVGDARSFHLAAADAADLRYNDATGGAVLTSGVHPGDAYSVDVVVPPVPDDTTLAKARLAKVTLRDPDGAPQSVSVTAADVARDAGTPVQVARTLATWLSTQGYFSHGITTRGDFPSLSGHGADRMTTLLGSDVMVGDGEQYASAMALMARAMGLPARVVLGFVPGSGTPSDKAAGSTSDGKAASGAVAVKGRDVQAWVEVDFVGYGWVPFDATPPAQQTPQQQQKPKPAEPDPQVVQPPPVPPAAVKPPDVDTEQPQTDAPPRADSADDRWRTVATVAGAVAVPLAVVALPFVVIGLLKARRRRRRRRDRDPVARVAGGYAEVLDRARDLRRPVPPTATRVEAARALATAFADAPARAGVATRVDALARAADRAVFAPGTPSDAETRAYWADVDAALSAMSRSVRWRRRVRARLSTASLRRRAARPRPTAAPVRAPRGARRPAEPHVRRGTR</sequence>
<keyword evidence="2" id="KW-1133">Transmembrane helix</keyword>
<dbReference type="Pfam" id="PF01841">
    <property type="entry name" value="Transglut_core"/>
    <property type="match status" value="1"/>
</dbReference>
<dbReference type="EMBL" id="JAUCGQ010000001">
    <property type="protein sequence ID" value="MDM7853762.1"/>
    <property type="molecule type" value="Genomic_DNA"/>
</dbReference>
<feature type="region of interest" description="Disordered" evidence="1">
    <location>
        <begin position="568"/>
        <end position="626"/>
    </location>
</feature>
<reference evidence="4 5" key="1">
    <citation type="submission" date="2023-06" db="EMBL/GenBank/DDBJ databases">
        <title>Cellulomonas sp. MW4 Whole genome sequence.</title>
        <authorList>
            <person name="Park S."/>
        </authorList>
    </citation>
    <scope>NUCLEOTIDE SEQUENCE [LARGE SCALE GENOMIC DNA]</scope>
    <source>
        <strain evidence="4 5">MW4</strain>
    </source>
</reference>
<keyword evidence="2" id="KW-0812">Transmembrane</keyword>
<feature type="compositionally biased region" description="Low complexity" evidence="1">
    <location>
        <begin position="1"/>
        <end position="17"/>
    </location>
</feature>
<dbReference type="PANTHER" id="PTHR42736:SF1">
    <property type="entry name" value="PROTEIN-GLUTAMINE GAMMA-GLUTAMYLTRANSFERASE"/>
    <property type="match status" value="1"/>
</dbReference>
<proteinExistence type="predicted"/>
<feature type="transmembrane region" description="Helical" evidence="2">
    <location>
        <begin position="89"/>
        <end position="112"/>
    </location>
</feature>
<dbReference type="InterPro" id="IPR002931">
    <property type="entry name" value="Transglutaminase-like"/>
</dbReference>
<dbReference type="InterPro" id="IPR038765">
    <property type="entry name" value="Papain-like_cys_pep_sf"/>
</dbReference>
<feature type="transmembrane region" description="Helical" evidence="2">
    <location>
        <begin position="172"/>
        <end position="192"/>
    </location>
</feature>
<evidence type="ECO:0000256" key="1">
    <source>
        <dbReference type="SAM" id="MobiDB-lite"/>
    </source>
</evidence>
<feature type="region of interest" description="Disordered" evidence="1">
    <location>
        <begin position="1"/>
        <end position="24"/>
    </location>
</feature>
<keyword evidence="5" id="KW-1185">Reference proteome</keyword>
<evidence type="ECO:0000259" key="3">
    <source>
        <dbReference type="SMART" id="SM00460"/>
    </source>
</evidence>
<feature type="compositionally biased region" description="Basic and acidic residues" evidence="1">
    <location>
        <begin position="798"/>
        <end position="809"/>
    </location>
</feature>
<dbReference type="RefSeq" id="WP_289453281.1">
    <property type="nucleotide sequence ID" value="NZ_JAUCGQ010000001.1"/>
</dbReference>
<keyword evidence="2" id="KW-0472">Membrane</keyword>
<dbReference type="Gene3D" id="3.10.620.30">
    <property type="match status" value="1"/>
</dbReference>
<dbReference type="PANTHER" id="PTHR42736">
    <property type="entry name" value="PROTEIN-GLUTAMINE GAMMA-GLUTAMYLTRANSFERASE"/>
    <property type="match status" value="1"/>
</dbReference>
<evidence type="ECO:0000256" key="2">
    <source>
        <dbReference type="SAM" id="Phobius"/>
    </source>
</evidence>
<feature type="transmembrane region" description="Helical" evidence="2">
    <location>
        <begin position="228"/>
        <end position="248"/>
    </location>
</feature>
<feature type="transmembrane region" description="Helical" evidence="2">
    <location>
        <begin position="634"/>
        <end position="655"/>
    </location>
</feature>
<dbReference type="SUPFAM" id="SSF54001">
    <property type="entry name" value="Cysteine proteinases"/>
    <property type="match status" value="1"/>
</dbReference>
<protein>
    <submittedName>
        <fullName evidence="4">Transglutaminase-like domain-containing protein</fullName>
    </submittedName>
</protein>
<dbReference type="SMART" id="SM00460">
    <property type="entry name" value="TGc"/>
    <property type="match status" value="1"/>
</dbReference>
<feature type="transmembrane region" description="Helical" evidence="2">
    <location>
        <begin position="198"/>
        <end position="216"/>
    </location>
</feature>
<evidence type="ECO:0000313" key="5">
    <source>
        <dbReference type="Proteomes" id="UP001529338"/>
    </source>
</evidence>
<accession>A0ABT7SC45</accession>
<gene>
    <name evidence="4" type="ORF">QRT04_02365</name>
</gene>
<feature type="domain" description="Transglutaminase-like" evidence="3">
    <location>
        <begin position="487"/>
        <end position="571"/>
    </location>
</feature>
<feature type="transmembrane region" description="Helical" evidence="2">
    <location>
        <begin position="145"/>
        <end position="165"/>
    </location>
</feature>
<feature type="region of interest" description="Disordered" evidence="1">
    <location>
        <begin position="775"/>
        <end position="809"/>
    </location>
</feature>
<feature type="compositionally biased region" description="Low complexity" evidence="1">
    <location>
        <begin position="783"/>
        <end position="793"/>
    </location>
</feature>
<organism evidence="4 5">
    <name type="scientific">Cellulomonas alba</name>
    <dbReference type="NCBI Taxonomy" id="3053467"/>
    <lineage>
        <taxon>Bacteria</taxon>
        <taxon>Bacillati</taxon>
        <taxon>Actinomycetota</taxon>
        <taxon>Actinomycetes</taxon>
        <taxon>Micrococcales</taxon>
        <taxon>Cellulomonadaceae</taxon>
        <taxon>Cellulomonas</taxon>
    </lineage>
</organism>
<feature type="compositionally biased region" description="Pro residues" evidence="1">
    <location>
        <begin position="593"/>
        <end position="603"/>
    </location>
</feature>